<protein>
    <submittedName>
        <fullName evidence="1">Uncharacterized protein</fullName>
    </submittedName>
</protein>
<gene>
    <name evidence="1" type="ORF">ERS852444_03605</name>
</gene>
<organism evidence="1 2">
    <name type="scientific">Roseburia inulinivorans</name>
    <dbReference type="NCBI Taxonomy" id="360807"/>
    <lineage>
        <taxon>Bacteria</taxon>
        <taxon>Bacillati</taxon>
        <taxon>Bacillota</taxon>
        <taxon>Clostridia</taxon>
        <taxon>Lachnospirales</taxon>
        <taxon>Lachnospiraceae</taxon>
        <taxon>Roseburia</taxon>
    </lineage>
</organism>
<dbReference type="RefSeq" id="WP_275957754.1">
    <property type="nucleotide sequence ID" value="NZ_CYXX01000054.1"/>
</dbReference>
<evidence type="ECO:0000313" key="2">
    <source>
        <dbReference type="Proteomes" id="UP000095453"/>
    </source>
</evidence>
<reference evidence="1 2" key="1">
    <citation type="submission" date="2015-09" db="EMBL/GenBank/DDBJ databases">
        <authorList>
            <consortium name="Pathogen Informatics"/>
        </authorList>
    </citation>
    <scope>NUCLEOTIDE SEQUENCE [LARGE SCALE GENOMIC DNA]</scope>
    <source>
        <strain evidence="1 2">2789STDY5608887</strain>
    </source>
</reference>
<dbReference type="EMBL" id="CYXX01000054">
    <property type="protein sequence ID" value="CUN31450.1"/>
    <property type="molecule type" value="Genomic_DNA"/>
</dbReference>
<dbReference type="AlphaFoldDB" id="A0A173VXG2"/>
<accession>A0A173VXG2</accession>
<name>A0A173VXG2_9FIRM</name>
<dbReference type="Proteomes" id="UP000095453">
    <property type="component" value="Unassembled WGS sequence"/>
</dbReference>
<evidence type="ECO:0000313" key="1">
    <source>
        <dbReference type="EMBL" id="CUN31450.1"/>
    </source>
</evidence>
<sequence length="43" mass="5247">MQESQFLERIWEKYKEENTYSEGIAFADTLDIVSWIGRELEKY</sequence>
<proteinExistence type="predicted"/>